<dbReference type="EMBL" id="ML210146">
    <property type="protein sequence ID" value="TFK30852.1"/>
    <property type="molecule type" value="Genomic_DNA"/>
</dbReference>
<organism evidence="12 13">
    <name type="scientific">Coprinopsis marcescibilis</name>
    <name type="common">Agaric fungus</name>
    <name type="synonym">Psathyrella marcescibilis</name>
    <dbReference type="NCBI Taxonomy" id="230819"/>
    <lineage>
        <taxon>Eukaryota</taxon>
        <taxon>Fungi</taxon>
        <taxon>Dikarya</taxon>
        <taxon>Basidiomycota</taxon>
        <taxon>Agaricomycotina</taxon>
        <taxon>Agaricomycetes</taxon>
        <taxon>Agaricomycetidae</taxon>
        <taxon>Agaricales</taxon>
        <taxon>Agaricineae</taxon>
        <taxon>Psathyrellaceae</taxon>
        <taxon>Coprinopsis</taxon>
    </lineage>
</organism>
<dbReference type="PANTHER" id="PTHR47257:SF1">
    <property type="entry name" value="PH-RESPONSE TRANSCRIPTION FACTOR PACC_RIM101"/>
    <property type="match status" value="1"/>
</dbReference>
<feature type="domain" description="C2H2-type" evidence="11">
    <location>
        <begin position="140"/>
        <end position="169"/>
    </location>
</feature>
<evidence type="ECO:0000256" key="2">
    <source>
        <dbReference type="ARBA" id="ARBA00022491"/>
    </source>
</evidence>
<feature type="region of interest" description="Disordered" evidence="10">
    <location>
        <begin position="476"/>
        <end position="530"/>
    </location>
</feature>
<reference evidence="12 13" key="1">
    <citation type="journal article" date="2019" name="Nat. Ecol. Evol.">
        <title>Megaphylogeny resolves global patterns of mushroom evolution.</title>
        <authorList>
            <person name="Varga T."/>
            <person name="Krizsan K."/>
            <person name="Foldi C."/>
            <person name="Dima B."/>
            <person name="Sanchez-Garcia M."/>
            <person name="Sanchez-Ramirez S."/>
            <person name="Szollosi G.J."/>
            <person name="Szarkandi J.G."/>
            <person name="Papp V."/>
            <person name="Albert L."/>
            <person name="Andreopoulos W."/>
            <person name="Angelini C."/>
            <person name="Antonin V."/>
            <person name="Barry K.W."/>
            <person name="Bougher N.L."/>
            <person name="Buchanan P."/>
            <person name="Buyck B."/>
            <person name="Bense V."/>
            <person name="Catcheside P."/>
            <person name="Chovatia M."/>
            <person name="Cooper J."/>
            <person name="Damon W."/>
            <person name="Desjardin D."/>
            <person name="Finy P."/>
            <person name="Geml J."/>
            <person name="Haridas S."/>
            <person name="Hughes K."/>
            <person name="Justo A."/>
            <person name="Karasinski D."/>
            <person name="Kautmanova I."/>
            <person name="Kiss B."/>
            <person name="Kocsube S."/>
            <person name="Kotiranta H."/>
            <person name="LaButti K.M."/>
            <person name="Lechner B.E."/>
            <person name="Liimatainen K."/>
            <person name="Lipzen A."/>
            <person name="Lukacs Z."/>
            <person name="Mihaltcheva S."/>
            <person name="Morgado L.N."/>
            <person name="Niskanen T."/>
            <person name="Noordeloos M.E."/>
            <person name="Ohm R.A."/>
            <person name="Ortiz-Santana B."/>
            <person name="Ovrebo C."/>
            <person name="Racz N."/>
            <person name="Riley R."/>
            <person name="Savchenko A."/>
            <person name="Shiryaev A."/>
            <person name="Soop K."/>
            <person name="Spirin V."/>
            <person name="Szebenyi C."/>
            <person name="Tomsovsky M."/>
            <person name="Tulloss R.E."/>
            <person name="Uehling J."/>
            <person name="Grigoriev I.V."/>
            <person name="Vagvolgyi C."/>
            <person name="Papp T."/>
            <person name="Martin F.M."/>
            <person name="Miettinen O."/>
            <person name="Hibbett D.S."/>
            <person name="Nagy L.G."/>
        </authorList>
    </citation>
    <scope>NUCLEOTIDE SEQUENCE [LARGE SCALE GENOMIC DNA]</scope>
    <source>
        <strain evidence="12 13">CBS 121175</strain>
    </source>
</reference>
<protein>
    <recommendedName>
        <fullName evidence="11">C2H2-type domain-containing protein</fullName>
    </recommendedName>
</protein>
<sequence length="745" mass="81030">MMSVSRDLVPLDILEHSLVIPSAYFHYNMTAPLPSPEASPTAPPDPHHQPQPDPPSQAIASVPPPPPAPAQQPLLQDPLPADDRAQLQSPHQSHPSPPDPPTSHRCLWQDCTVSYADPEGLYNHLCNDHIGRKSTNNLCLTCKWKDCGTTCAKRDHITSHLRVHTPLKPHSCEICKKAFKRPQDLKKHEKIHTEEHHQQHKHSKAITVVDPAYVQRVRGSSAPSDKNVGKATGSGIKFTGNRKPEVGSFGLLPTPSPELGHPSVHGHAHHQSHDMFMAGPGQAMPPWEALRGEGPSVHAGSKRSHDYAAVDDFFSDMKKRRVNPSYDGRMAERLETLAFSQQHGANSVSYPSNGSFNPRQVSLDIRTPEELAAVNEFLIALGRDVSGSVRHHSSSHSNSSHNNGLNENYFDASNLSQLGLAGMPGVPSTGGSNYHDGHYSTGPNSFPGHGYPPSRSNHAQISGQYMYSVNDQMNGYSPPAEYHSRRHPPNNNNNNKYAPGFNQNYHHPTPPLESSSPHSTVSTPVTTTPPQIPISIADGFDYMRPRGAAPVAHLAAPEYGSKVMRPIVPLKSAPGTVIEQDANPSHPGPVEPRLPLSSHRGTPANLSQIGKPGSLYPLLTSGDAQFRLPPLNYRATSPSSSPGGDSTPRSTHSPSPRLRSSVLPSLRTLASPPPSARSPDSEELSREVGRIELEHRNGSEIAPSEDRRRHAEMILNLLVSINTDFKKRHPGFATDSSRDVHMAAA</sequence>
<dbReference type="GO" id="GO:0045944">
    <property type="term" value="P:positive regulation of transcription by RNA polymerase II"/>
    <property type="evidence" value="ECO:0007669"/>
    <property type="project" value="TreeGrafter"/>
</dbReference>
<dbReference type="SMART" id="SM00355">
    <property type="entry name" value="ZnF_C2H2"/>
    <property type="match status" value="3"/>
</dbReference>
<evidence type="ECO:0000256" key="1">
    <source>
        <dbReference type="ARBA" id="ARBA00004123"/>
    </source>
</evidence>
<dbReference type="InterPro" id="IPR050806">
    <property type="entry name" value="pacC/RIM101"/>
</dbReference>
<evidence type="ECO:0000256" key="4">
    <source>
        <dbReference type="ARBA" id="ARBA00022737"/>
    </source>
</evidence>
<keyword evidence="2" id="KW-0678">Repressor</keyword>
<evidence type="ECO:0000259" key="11">
    <source>
        <dbReference type="PROSITE" id="PS50157"/>
    </source>
</evidence>
<dbReference type="Proteomes" id="UP000307440">
    <property type="component" value="Unassembled WGS sequence"/>
</dbReference>
<evidence type="ECO:0000256" key="6">
    <source>
        <dbReference type="ARBA" id="ARBA00022833"/>
    </source>
</evidence>
<feature type="domain" description="C2H2-type" evidence="11">
    <location>
        <begin position="170"/>
        <end position="197"/>
    </location>
</feature>
<keyword evidence="3" id="KW-0479">Metal-binding</keyword>
<keyword evidence="5 9" id="KW-0863">Zinc-finger</keyword>
<feature type="region of interest" description="Disordered" evidence="10">
    <location>
        <begin position="218"/>
        <end position="242"/>
    </location>
</feature>
<evidence type="ECO:0000256" key="3">
    <source>
        <dbReference type="ARBA" id="ARBA00022723"/>
    </source>
</evidence>
<dbReference type="InterPro" id="IPR036236">
    <property type="entry name" value="Znf_C2H2_sf"/>
</dbReference>
<dbReference type="OrthoDB" id="6155966at2759"/>
<dbReference type="InterPro" id="IPR013087">
    <property type="entry name" value="Znf_C2H2_type"/>
</dbReference>
<dbReference type="SUPFAM" id="SSF57667">
    <property type="entry name" value="beta-beta-alpha zinc fingers"/>
    <property type="match status" value="2"/>
</dbReference>
<evidence type="ECO:0000256" key="10">
    <source>
        <dbReference type="SAM" id="MobiDB-lite"/>
    </source>
</evidence>
<evidence type="ECO:0000313" key="12">
    <source>
        <dbReference type="EMBL" id="TFK30852.1"/>
    </source>
</evidence>
<dbReference type="GO" id="GO:0000978">
    <property type="term" value="F:RNA polymerase II cis-regulatory region sequence-specific DNA binding"/>
    <property type="evidence" value="ECO:0007669"/>
    <property type="project" value="UniProtKB-ARBA"/>
</dbReference>
<evidence type="ECO:0000313" key="13">
    <source>
        <dbReference type="Proteomes" id="UP000307440"/>
    </source>
</evidence>
<comment type="similarity">
    <text evidence="8">Belongs to the pacC/RIM101 family.</text>
</comment>
<accession>A0A5C3LDU9</accession>
<gene>
    <name evidence="12" type="ORF">FA15DRAFT_751847</name>
</gene>
<comment type="subcellular location">
    <subcellularLocation>
        <location evidence="1">Nucleus</location>
    </subcellularLocation>
</comment>
<keyword evidence="13" id="KW-1185">Reference proteome</keyword>
<dbReference type="PANTHER" id="PTHR47257">
    <property type="entry name" value="PH-RESPONSE TRANSCRIPTION FACTOR PACC/RIM101"/>
    <property type="match status" value="1"/>
</dbReference>
<evidence type="ECO:0000256" key="7">
    <source>
        <dbReference type="ARBA" id="ARBA00023242"/>
    </source>
</evidence>
<feature type="region of interest" description="Disordered" evidence="10">
    <location>
        <begin position="577"/>
        <end position="611"/>
    </location>
</feature>
<evidence type="ECO:0000256" key="8">
    <source>
        <dbReference type="ARBA" id="ARBA00038089"/>
    </source>
</evidence>
<dbReference type="GO" id="GO:0000981">
    <property type="term" value="F:DNA-binding transcription factor activity, RNA polymerase II-specific"/>
    <property type="evidence" value="ECO:0007669"/>
    <property type="project" value="UniProtKB-ARBA"/>
</dbReference>
<evidence type="ECO:0000256" key="5">
    <source>
        <dbReference type="ARBA" id="ARBA00022771"/>
    </source>
</evidence>
<dbReference type="Gene3D" id="3.30.160.60">
    <property type="entry name" value="Classic Zinc Finger"/>
    <property type="match status" value="2"/>
</dbReference>
<feature type="region of interest" description="Disordered" evidence="10">
    <location>
        <begin position="34"/>
        <end position="103"/>
    </location>
</feature>
<dbReference type="AlphaFoldDB" id="A0A5C3LDU9"/>
<feature type="compositionally biased region" description="Pro residues" evidence="10">
    <location>
        <begin position="34"/>
        <end position="44"/>
    </location>
</feature>
<dbReference type="Pfam" id="PF00096">
    <property type="entry name" value="zf-C2H2"/>
    <property type="match status" value="1"/>
</dbReference>
<feature type="compositionally biased region" description="Low complexity" evidence="10">
    <location>
        <begin position="636"/>
        <end position="667"/>
    </location>
</feature>
<dbReference type="GO" id="GO:0008270">
    <property type="term" value="F:zinc ion binding"/>
    <property type="evidence" value="ECO:0007669"/>
    <property type="project" value="UniProtKB-KW"/>
</dbReference>
<feature type="compositionally biased region" description="Low complexity" evidence="10">
    <location>
        <begin position="514"/>
        <end position="530"/>
    </location>
</feature>
<feature type="region of interest" description="Disordered" evidence="10">
    <location>
        <begin position="628"/>
        <end position="707"/>
    </location>
</feature>
<keyword evidence="6" id="KW-0862">Zinc</keyword>
<feature type="compositionally biased region" description="Basic and acidic residues" evidence="10">
    <location>
        <begin position="679"/>
        <end position="707"/>
    </location>
</feature>
<keyword evidence="7" id="KW-0539">Nucleus</keyword>
<keyword evidence="4" id="KW-0677">Repeat</keyword>
<dbReference type="PROSITE" id="PS50157">
    <property type="entry name" value="ZINC_FINGER_C2H2_2"/>
    <property type="match status" value="2"/>
</dbReference>
<proteinExistence type="inferred from homology"/>
<dbReference type="PROSITE" id="PS00028">
    <property type="entry name" value="ZINC_FINGER_C2H2_1"/>
    <property type="match status" value="3"/>
</dbReference>
<dbReference type="GO" id="GO:0005634">
    <property type="term" value="C:nucleus"/>
    <property type="evidence" value="ECO:0007669"/>
    <property type="project" value="UniProtKB-SubCell"/>
</dbReference>
<dbReference type="FunFam" id="3.30.160.60:FF:000072">
    <property type="entry name" value="zinc finger protein 143 isoform X1"/>
    <property type="match status" value="1"/>
</dbReference>
<evidence type="ECO:0000256" key="9">
    <source>
        <dbReference type="PROSITE-ProRule" id="PRU00042"/>
    </source>
</evidence>
<name>A0A5C3LDU9_COPMA</name>
<dbReference type="STRING" id="230819.A0A5C3LDU9"/>